<protein>
    <recommendedName>
        <fullName evidence="4">Collagen-like protein</fullName>
    </recommendedName>
</protein>
<dbReference type="EMBL" id="JAPFQP010000001">
    <property type="protein sequence ID" value="MCX2719241.1"/>
    <property type="molecule type" value="Genomic_DNA"/>
</dbReference>
<evidence type="ECO:0000313" key="3">
    <source>
        <dbReference type="Proteomes" id="UP001207116"/>
    </source>
</evidence>
<dbReference type="AlphaFoldDB" id="A0AAE3ML07"/>
<proteinExistence type="predicted"/>
<evidence type="ECO:0000256" key="1">
    <source>
        <dbReference type="SAM" id="MobiDB-lite"/>
    </source>
</evidence>
<evidence type="ECO:0008006" key="4">
    <source>
        <dbReference type="Google" id="ProtNLM"/>
    </source>
</evidence>
<accession>A0AAE3ML07</accession>
<feature type="compositionally biased region" description="Low complexity" evidence="1">
    <location>
        <begin position="1"/>
        <end position="21"/>
    </location>
</feature>
<keyword evidence="3" id="KW-1185">Reference proteome</keyword>
<comment type="caution">
    <text evidence="2">The sequence shown here is derived from an EMBL/GenBank/DDBJ whole genome shotgun (WGS) entry which is preliminary data.</text>
</comment>
<dbReference type="RefSeq" id="WP_266011739.1">
    <property type="nucleotide sequence ID" value="NZ_JAPFQP010000001.1"/>
</dbReference>
<evidence type="ECO:0000313" key="2">
    <source>
        <dbReference type="EMBL" id="MCX2719241.1"/>
    </source>
</evidence>
<gene>
    <name evidence="2" type="ORF">OO016_06475</name>
</gene>
<dbReference type="Proteomes" id="UP001207116">
    <property type="component" value="Unassembled WGS sequence"/>
</dbReference>
<sequence>MGPEGPQGPQGIPGPAGVGVQSTVNNGDGTFTITYTDASTFTSADLTGPMGPEKNLATDNLTQDAETRTYNINGQNLGLTNGNVGIGTSTPNSTLQVTGAVSLPIRSTSSSTTLGNNDYTLVMNVGNLTITLPAANSCTGRIYILKNISANDNFTSINYIKANGNLDNKIKKERIVWLQSDGTNWHQINRD</sequence>
<feature type="region of interest" description="Disordered" evidence="1">
    <location>
        <begin position="1"/>
        <end position="25"/>
    </location>
</feature>
<reference evidence="2" key="1">
    <citation type="submission" date="2022-11" db="EMBL/GenBank/DDBJ databases">
        <title>The characterization of three novel Bacteroidetes species and genomic analysis of their roles in tidal elemental geochemical cycles.</title>
        <authorList>
            <person name="Ma K.-J."/>
        </authorList>
    </citation>
    <scope>NUCLEOTIDE SEQUENCE</scope>
    <source>
        <strain evidence="2">M415</strain>
    </source>
</reference>
<organism evidence="2 3">
    <name type="scientific">Lentiprolixibacter aurantiacus</name>
    <dbReference type="NCBI Taxonomy" id="2993939"/>
    <lineage>
        <taxon>Bacteria</taxon>
        <taxon>Pseudomonadati</taxon>
        <taxon>Bacteroidota</taxon>
        <taxon>Flavobacteriia</taxon>
        <taxon>Flavobacteriales</taxon>
        <taxon>Flavobacteriaceae</taxon>
        <taxon>Lentiprolixibacter</taxon>
    </lineage>
</organism>
<name>A0AAE3ML07_9FLAO</name>